<dbReference type="EMBL" id="CAESPC010000020">
    <property type="protein sequence ID" value="CAB4366648.1"/>
    <property type="molecule type" value="Genomic_DNA"/>
</dbReference>
<protein>
    <submittedName>
        <fullName evidence="1">Unannotated protein</fullName>
    </submittedName>
</protein>
<organism evidence="1">
    <name type="scientific">freshwater metagenome</name>
    <dbReference type="NCBI Taxonomy" id="449393"/>
    <lineage>
        <taxon>unclassified sequences</taxon>
        <taxon>metagenomes</taxon>
        <taxon>ecological metagenomes</taxon>
    </lineage>
</organism>
<gene>
    <name evidence="1" type="ORF">UFOPK4180_00236</name>
</gene>
<reference evidence="1" key="1">
    <citation type="submission" date="2020-05" db="EMBL/GenBank/DDBJ databases">
        <authorList>
            <person name="Chiriac C."/>
            <person name="Salcher M."/>
            <person name="Ghai R."/>
            <person name="Kavagutti S V."/>
        </authorList>
    </citation>
    <scope>NUCLEOTIDE SEQUENCE</scope>
</reference>
<accession>A0A6J6AD91</accession>
<sequence length="63" mass="7050">MQSFASIVLSAFTSIFGEISEMTPSVTRRSHFLPSGSRPPATRIVELILKLQSLEILREEDTK</sequence>
<name>A0A6J6AD91_9ZZZZ</name>
<dbReference type="AlphaFoldDB" id="A0A6J6AD91"/>
<evidence type="ECO:0000313" key="1">
    <source>
        <dbReference type="EMBL" id="CAB4366648.1"/>
    </source>
</evidence>
<proteinExistence type="predicted"/>